<dbReference type="Pfam" id="PF01035">
    <property type="entry name" value="DNA_binding_1"/>
    <property type="match status" value="1"/>
</dbReference>
<evidence type="ECO:0000256" key="1">
    <source>
        <dbReference type="ARBA" id="ARBA00001286"/>
    </source>
</evidence>
<gene>
    <name evidence="11" type="ORF">BE21_09135</name>
</gene>
<evidence type="ECO:0000256" key="2">
    <source>
        <dbReference type="ARBA" id="ARBA00008711"/>
    </source>
</evidence>
<dbReference type="PROSITE" id="PS00374">
    <property type="entry name" value="MGMT"/>
    <property type="match status" value="1"/>
</dbReference>
<name>A0A150U212_SORCE</name>
<evidence type="ECO:0000256" key="3">
    <source>
        <dbReference type="ARBA" id="ARBA00022490"/>
    </source>
</evidence>
<evidence type="ECO:0000313" key="12">
    <source>
        <dbReference type="Proteomes" id="UP000075502"/>
    </source>
</evidence>
<keyword evidence="7 9" id="KW-0234">DNA repair</keyword>
<evidence type="ECO:0000256" key="6">
    <source>
        <dbReference type="ARBA" id="ARBA00022763"/>
    </source>
</evidence>
<dbReference type="NCBIfam" id="TIGR00589">
    <property type="entry name" value="ogt"/>
    <property type="match status" value="1"/>
</dbReference>
<comment type="similarity">
    <text evidence="2 9">Belongs to the MGMT family.</text>
</comment>
<evidence type="ECO:0000259" key="10">
    <source>
        <dbReference type="Pfam" id="PF01035"/>
    </source>
</evidence>
<keyword evidence="4 9" id="KW-0489">Methyltransferase</keyword>
<sequence>MDLLLDEVESPLGAMLLAAGGGAVHALEFADRAPRLRASLAARYGAVALRGAADPHGLSGRLTAYWRGDLGALSGMPVEPGGTPFQRRVWAEVQRIPPGATRSYGEVAALLGQPSASRAVGLANGRNPVCLIIPCHRVVGARGELTGYAGGIERKRWLLAHEGASGEAGARLLCH</sequence>
<evidence type="ECO:0000256" key="9">
    <source>
        <dbReference type="HAMAP-Rule" id="MF_00772"/>
    </source>
</evidence>
<dbReference type="GO" id="GO:0005737">
    <property type="term" value="C:cytoplasm"/>
    <property type="evidence" value="ECO:0007669"/>
    <property type="project" value="UniProtKB-SubCell"/>
</dbReference>
<comment type="caution">
    <text evidence="11">The sequence shown here is derived from an EMBL/GenBank/DDBJ whole genome shotgun (WGS) entry which is preliminary data.</text>
</comment>
<dbReference type="PANTHER" id="PTHR10815">
    <property type="entry name" value="METHYLATED-DNA--PROTEIN-CYSTEINE METHYLTRANSFERASE"/>
    <property type="match status" value="1"/>
</dbReference>
<dbReference type="GO" id="GO:0003908">
    <property type="term" value="F:methylated-DNA-[protein]-cysteine S-methyltransferase activity"/>
    <property type="evidence" value="ECO:0007669"/>
    <property type="project" value="UniProtKB-UniRule"/>
</dbReference>
<evidence type="ECO:0000256" key="8">
    <source>
        <dbReference type="ARBA" id="ARBA00049348"/>
    </source>
</evidence>
<dbReference type="CDD" id="cd06445">
    <property type="entry name" value="ATase"/>
    <property type="match status" value="1"/>
</dbReference>
<reference evidence="11 12" key="1">
    <citation type="submission" date="2014-02" db="EMBL/GenBank/DDBJ databases">
        <title>The small core and large imbalanced accessory genome model reveals a collaborative survival strategy of Sorangium cellulosum strains in nature.</title>
        <authorList>
            <person name="Han K."/>
            <person name="Peng R."/>
            <person name="Blom J."/>
            <person name="Li Y.-Z."/>
        </authorList>
    </citation>
    <scope>NUCLEOTIDE SEQUENCE [LARGE SCALE GENOMIC DNA]</scope>
    <source>
        <strain evidence="11 12">So0007-03</strain>
    </source>
</reference>
<feature type="domain" description="Methylated-DNA-[protein]-cysteine S-methyltransferase DNA binding" evidence="10">
    <location>
        <begin position="84"/>
        <end position="164"/>
    </location>
</feature>
<keyword evidence="3 9" id="KW-0963">Cytoplasm</keyword>
<dbReference type="Gene3D" id="1.10.10.10">
    <property type="entry name" value="Winged helix-like DNA-binding domain superfamily/Winged helix DNA-binding domain"/>
    <property type="match status" value="1"/>
</dbReference>
<dbReference type="InterPro" id="IPR001497">
    <property type="entry name" value="MethylDNA_cys_MeTrfase_AS"/>
</dbReference>
<evidence type="ECO:0000313" key="11">
    <source>
        <dbReference type="EMBL" id="KYG11005.1"/>
    </source>
</evidence>
<comment type="miscellaneous">
    <text evidence="9">This enzyme catalyzes only one turnover and therefore is not strictly catalytic. According to one definition, an enzyme is a biocatalyst that acts repeatedly and over many reaction cycles.</text>
</comment>
<dbReference type="EC" id="2.1.1.63" evidence="9"/>
<dbReference type="FunFam" id="1.10.10.10:FF:000214">
    <property type="entry name" value="Methylated-DNA--protein-cysteine methyltransferase"/>
    <property type="match status" value="1"/>
</dbReference>
<dbReference type="Proteomes" id="UP000075502">
    <property type="component" value="Unassembled WGS sequence"/>
</dbReference>
<feature type="active site" description="Nucleophile; methyl group acceptor" evidence="9">
    <location>
        <position position="135"/>
    </location>
</feature>
<protein>
    <recommendedName>
        <fullName evidence="9">Methylated-DNA--protein-cysteine methyltransferase</fullName>
        <ecNumber evidence="9">2.1.1.63</ecNumber>
    </recommendedName>
    <alternativeName>
        <fullName evidence="9">6-O-methylguanine-DNA methyltransferase</fullName>
        <shortName evidence="9">MGMT</shortName>
    </alternativeName>
    <alternativeName>
        <fullName evidence="9">O-6-methylguanine-DNA-alkyltransferase</fullName>
    </alternativeName>
</protein>
<dbReference type="PANTHER" id="PTHR10815:SF5">
    <property type="entry name" value="METHYLATED-DNA--PROTEIN-CYSTEINE METHYLTRANSFERASE"/>
    <property type="match status" value="1"/>
</dbReference>
<accession>A0A150U212</accession>
<evidence type="ECO:0000256" key="5">
    <source>
        <dbReference type="ARBA" id="ARBA00022679"/>
    </source>
</evidence>
<dbReference type="GO" id="GO:0006307">
    <property type="term" value="P:DNA alkylation repair"/>
    <property type="evidence" value="ECO:0007669"/>
    <property type="project" value="UniProtKB-UniRule"/>
</dbReference>
<dbReference type="InterPro" id="IPR036388">
    <property type="entry name" value="WH-like_DNA-bd_sf"/>
</dbReference>
<evidence type="ECO:0000256" key="7">
    <source>
        <dbReference type="ARBA" id="ARBA00023204"/>
    </source>
</evidence>
<dbReference type="GO" id="GO:0032259">
    <property type="term" value="P:methylation"/>
    <property type="evidence" value="ECO:0007669"/>
    <property type="project" value="UniProtKB-KW"/>
</dbReference>
<dbReference type="InterPro" id="IPR036631">
    <property type="entry name" value="MGMT_N_sf"/>
</dbReference>
<dbReference type="SUPFAM" id="SSF53155">
    <property type="entry name" value="Methylated DNA-protein cysteine methyltransferase domain"/>
    <property type="match status" value="1"/>
</dbReference>
<comment type="catalytic activity">
    <reaction evidence="8 9">
        <text>a 6-O-methyl-2'-deoxyguanosine in DNA + L-cysteinyl-[protein] = S-methyl-L-cysteinyl-[protein] + a 2'-deoxyguanosine in DNA</text>
        <dbReference type="Rhea" id="RHEA:24000"/>
        <dbReference type="Rhea" id="RHEA-COMP:10131"/>
        <dbReference type="Rhea" id="RHEA-COMP:10132"/>
        <dbReference type="Rhea" id="RHEA-COMP:11367"/>
        <dbReference type="Rhea" id="RHEA-COMP:11368"/>
        <dbReference type="ChEBI" id="CHEBI:29950"/>
        <dbReference type="ChEBI" id="CHEBI:82612"/>
        <dbReference type="ChEBI" id="CHEBI:85445"/>
        <dbReference type="ChEBI" id="CHEBI:85448"/>
        <dbReference type="EC" id="2.1.1.63"/>
    </reaction>
</comment>
<dbReference type="EMBL" id="JEME01000156">
    <property type="protein sequence ID" value="KYG11005.1"/>
    <property type="molecule type" value="Genomic_DNA"/>
</dbReference>
<keyword evidence="5 9" id="KW-0808">Transferase</keyword>
<proteinExistence type="inferred from homology"/>
<dbReference type="HAMAP" id="MF_00772">
    <property type="entry name" value="OGT"/>
    <property type="match status" value="1"/>
</dbReference>
<dbReference type="AlphaFoldDB" id="A0A150U212"/>
<keyword evidence="6 9" id="KW-0227">DNA damage</keyword>
<evidence type="ECO:0000256" key="4">
    <source>
        <dbReference type="ARBA" id="ARBA00022603"/>
    </source>
</evidence>
<comment type="catalytic activity">
    <reaction evidence="1 9">
        <text>a 4-O-methyl-thymidine in DNA + L-cysteinyl-[protein] = a thymidine in DNA + S-methyl-L-cysteinyl-[protein]</text>
        <dbReference type="Rhea" id="RHEA:53428"/>
        <dbReference type="Rhea" id="RHEA-COMP:10131"/>
        <dbReference type="Rhea" id="RHEA-COMP:10132"/>
        <dbReference type="Rhea" id="RHEA-COMP:13555"/>
        <dbReference type="Rhea" id="RHEA-COMP:13556"/>
        <dbReference type="ChEBI" id="CHEBI:29950"/>
        <dbReference type="ChEBI" id="CHEBI:82612"/>
        <dbReference type="ChEBI" id="CHEBI:137386"/>
        <dbReference type="ChEBI" id="CHEBI:137387"/>
        <dbReference type="EC" id="2.1.1.63"/>
    </reaction>
</comment>
<organism evidence="11 12">
    <name type="scientific">Sorangium cellulosum</name>
    <name type="common">Polyangium cellulosum</name>
    <dbReference type="NCBI Taxonomy" id="56"/>
    <lineage>
        <taxon>Bacteria</taxon>
        <taxon>Pseudomonadati</taxon>
        <taxon>Myxococcota</taxon>
        <taxon>Polyangia</taxon>
        <taxon>Polyangiales</taxon>
        <taxon>Polyangiaceae</taxon>
        <taxon>Sorangium</taxon>
    </lineage>
</organism>
<dbReference type="InterPro" id="IPR036217">
    <property type="entry name" value="MethylDNA_cys_MeTrfase_DNAb"/>
</dbReference>
<comment type="function">
    <text evidence="9">Involved in the cellular defense against the biological effects of O6-methylguanine (O6-MeG) and O4-methylthymine (O4-MeT) in DNA. Repairs the methylated nucleobase in DNA by stoichiometrically transferring the methyl group to a cysteine residue in the enzyme. This is a suicide reaction: the enzyme is irreversibly inactivated.</text>
</comment>
<dbReference type="InterPro" id="IPR014048">
    <property type="entry name" value="MethylDNA_cys_MeTrfase_DNA-bd"/>
</dbReference>
<dbReference type="InterPro" id="IPR023546">
    <property type="entry name" value="MGMT"/>
</dbReference>
<dbReference type="SUPFAM" id="SSF46767">
    <property type="entry name" value="Methylated DNA-protein cysteine methyltransferase, C-terminal domain"/>
    <property type="match status" value="1"/>
</dbReference>
<comment type="subcellular location">
    <subcellularLocation>
        <location evidence="9">Cytoplasm</location>
    </subcellularLocation>
</comment>